<evidence type="ECO:0008006" key="4">
    <source>
        <dbReference type="Google" id="ProtNLM"/>
    </source>
</evidence>
<protein>
    <recommendedName>
        <fullName evidence="4">Secreted protein</fullName>
    </recommendedName>
</protein>
<dbReference type="EMBL" id="CM007651">
    <property type="protein sequence ID" value="ONI33017.1"/>
    <property type="molecule type" value="Genomic_DNA"/>
</dbReference>
<reference evidence="2 3" key="1">
    <citation type="journal article" date="2013" name="Nat. Genet.">
        <title>The high-quality draft genome of peach (Prunus persica) identifies unique patterns of genetic diversity, domestication and genome evolution.</title>
        <authorList>
            <consortium name="International Peach Genome Initiative"/>
            <person name="Verde I."/>
            <person name="Abbott A.G."/>
            <person name="Scalabrin S."/>
            <person name="Jung S."/>
            <person name="Shu S."/>
            <person name="Marroni F."/>
            <person name="Zhebentyayeva T."/>
            <person name="Dettori M.T."/>
            <person name="Grimwood J."/>
            <person name="Cattonaro F."/>
            <person name="Zuccolo A."/>
            <person name="Rossini L."/>
            <person name="Jenkins J."/>
            <person name="Vendramin E."/>
            <person name="Meisel L.A."/>
            <person name="Decroocq V."/>
            <person name="Sosinski B."/>
            <person name="Prochnik S."/>
            <person name="Mitros T."/>
            <person name="Policriti A."/>
            <person name="Cipriani G."/>
            <person name="Dondini L."/>
            <person name="Ficklin S."/>
            <person name="Goodstein D.M."/>
            <person name="Xuan P."/>
            <person name="Del Fabbro C."/>
            <person name="Aramini V."/>
            <person name="Copetti D."/>
            <person name="Gonzalez S."/>
            <person name="Horner D.S."/>
            <person name="Falchi R."/>
            <person name="Lucas S."/>
            <person name="Mica E."/>
            <person name="Maldonado J."/>
            <person name="Lazzari B."/>
            <person name="Bielenberg D."/>
            <person name="Pirona R."/>
            <person name="Miculan M."/>
            <person name="Barakat A."/>
            <person name="Testolin R."/>
            <person name="Stella A."/>
            <person name="Tartarini S."/>
            <person name="Tonutti P."/>
            <person name="Arus P."/>
            <person name="Orellana A."/>
            <person name="Wells C."/>
            <person name="Main D."/>
            <person name="Vizzotto G."/>
            <person name="Silva H."/>
            <person name="Salamini F."/>
            <person name="Schmutz J."/>
            <person name="Morgante M."/>
            <person name="Rokhsar D.S."/>
        </authorList>
    </citation>
    <scope>NUCLEOTIDE SEQUENCE [LARGE SCALE GENOMIC DNA]</scope>
    <source>
        <strain evidence="3">cv. Nemared</strain>
    </source>
</reference>
<feature type="signal peptide" evidence="1">
    <location>
        <begin position="1"/>
        <end position="16"/>
    </location>
</feature>
<proteinExistence type="predicted"/>
<dbReference type="Gramene" id="ONI33017">
    <property type="protein sequence ID" value="ONI33017"/>
    <property type="gene ID" value="PRUPE_1G400200"/>
</dbReference>
<sequence>MLLGIILLSWSFISHSNVFRCRVAAECHGTESSVEFSDSQSIGEVVLLNDFVMEECSFRLFLACNISAQYFCGKFYVKLLSKDHLMFLFKRMEIPKTMLCFGENKTSS</sequence>
<dbReference type="AlphaFoldDB" id="A0A251RAJ8"/>
<keyword evidence="1" id="KW-0732">Signal</keyword>
<gene>
    <name evidence="2" type="ORF">PRUPE_1G400200</name>
</gene>
<organism evidence="2 3">
    <name type="scientific">Prunus persica</name>
    <name type="common">Peach</name>
    <name type="synonym">Amygdalus persica</name>
    <dbReference type="NCBI Taxonomy" id="3760"/>
    <lineage>
        <taxon>Eukaryota</taxon>
        <taxon>Viridiplantae</taxon>
        <taxon>Streptophyta</taxon>
        <taxon>Embryophyta</taxon>
        <taxon>Tracheophyta</taxon>
        <taxon>Spermatophyta</taxon>
        <taxon>Magnoliopsida</taxon>
        <taxon>eudicotyledons</taxon>
        <taxon>Gunneridae</taxon>
        <taxon>Pentapetalae</taxon>
        <taxon>rosids</taxon>
        <taxon>fabids</taxon>
        <taxon>Rosales</taxon>
        <taxon>Rosaceae</taxon>
        <taxon>Amygdaloideae</taxon>
        <taxon>Amygdaleae</taxon>
        <taxon>Prunus</taxon>
    </lineage>
</organism>
<feature type="chain" id="PRO_5013349794" description="Secreted protein" evidence="1">
    <location>
        <begin position="17"/>
        <end position="108"/>
    </location>
</feature>
<evidence type="ECO:0000313" key="3">
    <source>
        <dbReference type="Proteomes" id="UP000006882"/>
    </source>
</evidence>
<name>A0A251RAJ8_PRUPE</name>
<keyword evidence="3" id="KW-1185">Reference proteome</keyword>
<evidence type="ECO:0000313" key="2">
    <source>
        <dbReference type="EMBL" id="ONI33017.1"/>
    </source>
</evidence>
<evidence type="ECO:0000256" key="1">
    <source>
        <dbReference type="SAM" id="SignalP"/>
    </source>
</evidence>
<dbReference type="Proteomes" id="UP000006882">
    <property type="component" value="Chromosome G1"/>
</dbReference>
<accession>A0A251RAJ8</accession>